<evidence type="ECO:0000256" key="1">
    <source>
        <dbReference type="ARBA" id="ARBA00008270"/>
    </source>
</evidence>
<feature type="active site" evidence="3">
    <location>
        <position position="44"/>
    </location>
</feature>
<dbReference type="PANTHER" id="PTHR13774:SF17">
    <property type="entry name" value="PHENAZINE BIOSYNTHESIS-LIKE DOMAIN-CONTAINING PROTEIN"/>
    <property type="match status" value="1"/>
</dbReference>
<gene>
    <name evidence="4" type="ORF">D4A39_01040</name>
</gene>
<sequence length="257" mass="28007">MKLYQVDAFTSSLFRGNPAAVVPLERWLDDALLQNIAQENNLSETAFLVPDDTGYALRWFTPRVEVDLCGHATLAAAWVVFNALGFAGERVRFNSASGPLYVTRSGQRLTLDFPARPATPITETSTLEHALGVPIRAAAQARDLLIEVDSAACVREYQPDFSAIAALDTFAVMLTAPGEDCDFVSRFFAPAKGVPEDPVTGSAHCTLVPWWADKLGKKRLHARQLSARGGELFCEMSGDRVSLSGEARCYLKGDILL</sequence>
<evidence type="ECO:0000313" key="4">
    <source>
        <dbReference type="EMBL" id="RJG19482.1"/>
    </source>
</evidence>
<reference evidence="4 5" key="1">
    <citation type="submission" date="2018-09" db="EMBL/GenBank/DDBJ databases">
        <title>Alcanivorax profundi sp. nov., isolated from 1000 m-depth seawater of the Mariana Trench.</title>
        <authorList>
            <person name="Liu J."/>
        </authorList>
    </citation>
    <scope>NUCLEOTIDE SEQUENCE [LARGE SCALE GENOMIC DNA]</scope>
    <source>
        <strain evidence="4 5">MTEO17</strain>
    </source>
</reference>
<keyword evidence="5" id="KW-1185">Reference proteome</keyword>
<dbReference type="NCBIfam" id="TIGR00654">
    <property type="entry name" value="PhzF_family"/>
    <property type="match status" value="1"/>
</dbReference>
<evidence type="ECO:0000313" key="5">
    <source>
        <dbReference type="Proteomes" id="UP000283734"/>
    </source>
</evidence>
<dbReference type="Gene3D" id="3.10.310.10">
    <property type="entry name" value="Diaminopimelate Epimerase, Chain A, domain 1"/>
    <property type="match status" value="2"/>
</dbReference>
<dbReference type="GO" id="GO:0005737">
    <property type="term" value="C:cytoplasm"/>
    <property type="evidence" value="ECO:0007669"/>
    <property type="project" value="TreeGrafter"/>
</dbReference>
<dbReference type="RefSeq" id="WP_119917351.1">
    <property type="nucleotide sequence ID" value="NZ_QYYA01000001.1"/>
</dbReference>
<dbReference type="GO" id="GO:0016853">
    <property type="term" value="F:isomerase activity"/>
    <property type="evidence" value="ECO:0007669"/>
    <property type="project" value="UniProtKB-KW"/>
</dbReference>
<dbReference type="EMBL" id="QYYA01000001">
    <property type="protein sequence ID" value="RJG19482.1"/>
    <property type="molecule type" value="Genomic_DNA"/>
</dbReference>
<evidence type="ECO:0000256" key="2">
    <source>
        <dbReference type="ARBA" id="ARBA00023235"/>
    </source>
</evidence>
<comment type="caution">
    <text evidence="4">The sequence shown here is derived from an EMBL/GenBank/DDBJ whole genome shotgun (WGS) entry which is preliminary data.</text>
</comment>
<name>A0A418Y1S8_9GAMM</name>
<accession>A0A418Y1S8</accession>
<dbReference type="AlphaFoldDB" id="A0A418Y1S8"/>
<dbReference type="InterPro" id="IPR003719">
    <property type="entry name" value="Phenazine_PhzF-like"/>
</dbReference>
<dbReference type="Pfam" id="PF02567">
    <property type="entry name" value="PhzC-PhzF"/>
    <property type="match status" value="1"/>
</dbReference>
<keyword evidence="2" id="KW-0413">Isomerase</keyword>
<dbReference type="SUPFAM" id="SSF54506">
    <property type="entry name" value="Diaminopimelate epimerase-like"/>
    <property type="match status" value="1"/>
</dbReference>
<protein>
    <submittedName>
        <fullName evidence="4">PhzF family phenazine biosynthesis protein</fullName>
    </submittedName>
</protein>
<proteinExistence type="inferred from homology"/>
<dbReference type="OrthoDB" id="9788221at2"/>
<dbReference type="Proteomes" id="UP000283734">
    <property type="component" value="Unassembled WGS sequence"/>
</dbReference>
<dbReference type="PIRSF" id="PIRSF016184">
    <property type="entry name" value="PhzC_PhzF"/>
    <property type="match status" value="1"/>
</dbReference>
<organism evidence="4 5">
    <name type="scientific">Alcanivorax profundi</name>
    <dbReference type="NCBI Taxonomy" id="2338368"/>
    <lineage>
        <taxon>Bacteria</taxon>
        <taxon>Pseudomonadati</taxon>
        <taxon>Pseudomonadota</taxon>
        <taxon>Gammaproteobacteria</taxon>
        <taxon>Oceanospirillales</taxon>
        <taxon>Alcanivoracaceae</taxon>
        <taxon>Alcanivorax</taxon>
    </lineage>
</organism>
<comment type="similarity">
    <text evidence="1">Belongs to the PhzF family.</text>
</comment>
<evidence type="ECO:0000256" key="3">
    <source>
        <dbReference type="PIRSR" id="PIRSR016184-1"/>
    </source>
</evidence>
<dbReference type="PANTHER" id="PTHR13774">
    <property type="entry name" value="PHENAZINE BIOSYNTHESIS PROTEIN"/>
    <property type="match status" value="1"/>
</dbReference>